<feature type="transmembrane region" description="Helical" evidence="11">
    <location>
        <begin position="12"/>
        <end position="36"/>
    </location>
</feature>
<evidence type="ECO:0000256" key="3">
    <source>
        <dbReference type="ARBA" id="ARBA00012438"/>
    </source>
</evidence>
<keyword evidence="10 11" id="KW-0472">Membrane</keyword>
<sequence>MTLPALRSLRHRLLGVTLLTAGLTLVAAGVLLSALFRDHVRQQFIERLTADLDQVIARLEVDAQGQPVLDATRLSDPRWTRPHSGLYWQVDGAGAHGRPGLLRSRSLWDEDLAAPRDAPATGELHVHEVLNHRAEPLLLIERGLQAEGAATPWRVMVAAGTGPLAQAADRFDRVLLAALLLLLLLLAAGALLQVTLGLAPLGRLRDALAALRDGRTQRLAGRYPDEVQPLVDDLNNVLDRQAASLERARAQAGNLAHALKTPLAILGQGATQAQADSAALQALPLLVQDQVQLARRHVDWHLARARAAAAQGAGGLKTPLQSVADGLVRVMQKVHAGRALAIRADVDPGLTFAGESQDLQEMLGNLLDNACKAAHTQVLVAAVQTGRQLRVTVDDDGPGIPPARMAQALQRGQRLDESTPGSGLGLAIVQELAALYGGSVELGVSPIGGLLVVLTLPAA</sequence>
<dbReference type="PANTHER" id="PTHR45436">
    <property type="entry name" value="SENSOR HISTIDINE KINASE YKOH"/>
    <property type="match status" value="1"/>
</dbReference>
<dbReference type="SMART" id="SM00387">
    <property type="entry name" value="HATPase_c"/>
    <property type="match status" value="1"/>
</dbReference>
<name>A0ABW7GJD8_9BURK</name>
<keyword evidence="6 11" id="KW-0812">Transmembrane</keyword>
<dbReference type="SUPFAM" id="SSF55874">
    <property type="entry name" value="ATPase domain of HSP90 chaperone/DNA topoisomerase II/histidine kinase"/>
    <property type="match status" value="1"/>
</dbReference>
<evidence type="ECO:0000313" key="15">
    <source>
        <dbReference type="Proteomes" id="UP001606302"/>
    </source>
</evidence>
<dbReference type="InterPro" id="IPR003660">
    <property type="entry name" value="HAMP_dom"/>
</dbReference>
<keyword evidence="15" id="KW-1185">Reference proteome</keyword>
<evidence type="ECO:0000256" key="7">
    <source>
        <dbReference type="ARBA" id="ARBA00022777"/>
    </source>
</evidence>
<evidence type="ECO:0000256" key="9">
    <source>
        <dbReference type="ARBA" id="ARBA00023012"/>
    </source>
</evidence>
<evidence type="ECO:0000259" key="12">
    <source>
        <dbReference type="PROSITE" id="PS50109"/>
    </source>
</evidence>
<evidence type="ECO:0000256" key="5">
    <source>
        <dbReference type="ARBA" id="ARBA00022679"/>
    </source>
</evidence>
<keyword evidence="8 11" id="KW-1133">Transmembrane helix</keyword>
<evidence type="ECO:0000256" key="10">
    <source>
        <dbReference type="ARBA" id="ARBA00023136"/>
    </source>
</evidence>
<dbReference type="Proteomes" id="UP001606302">
    <property type="component" value="Unassembled WGS sequence"/>
</dbReference>
<comment type="subcellular location">
    <subcellularLocation>
        <location evidence="2">Membrane</location>
    </subcellularLocation>
</comment>
<dbReference type="PANTHER" id="PTHR45436:SF5">
    <property type="entry name" value="SENSOR HISTIDINE KINASE TRCS"/>
    <property type="match status" value="1"/>
</dbReference>
<dbReference type="GO" id="GO:0004673">
    <property type="term" value="F:protein histidine kinase activity"/>
    <property type="evidence" value="ECO:0007669"/>
    <property type="project" value="UniProtKB-EC"/>
</dbReference>
<feature type="domain" description="HAMP" evidence="13">
    <location>
        <begin position="195"/>
        <end position="246"/>
    </location>
</feature>
<evidence type="ECO:0000256" key="4">
    <source>
        <dbReference type="ARBA" id="ARBA00022553"/>
    </source>
</evidence>
<evidence type="ECO:0000256" key="11">
    <source>
        <dbReference type="SAM" id="Phobius"/>
    </source>
</evidence>
<dbReference type="InterPro" id="IPR004358">
    <property type="entry name" value="Sig_transdc_His_kin-like_C"/>
</dbReference>
<organism evidence="14 15">
    <name type="scientific">Pelomonas lactea</name>
    <dbReference type="NCBI Taxonomy" id="3299030"/>
    <lineage>
        <taxon>Bacteria</taxon>
        <taxon>Pseudomonadati</taxon>
        <taxon>Pseudomonadota</taxon>
        <taxon>Betaproteobacteria</taxon>
        <taxon>Burkholderiales</taxon>
        <taxon>Sphaerotilaceae</taxon>
        <taxon>Roseateles</taxon>
    </lineage>
</organism>
<evidence type="ECO:0000256" key="1">
    <source>
        <dbReference type="ARBA" id="ARBA00000085"/>
    </source>
</evidence>
<dbReference type="InterPro" id="IPR003594">
    <property type="entry name" value="HATPase_dom"/>
</dbReference>
<dbReference type="PROSITE" id="PS50885">
    <property type="entry name" value="HAMP"/>
    <property type="match status" value="1"/>
</dbReference>
<keyword evidence="4" id="KW-0597">Phosphoprotein</keyword>
<keyword evidence="5 14" id="KW-0808">Transferase</keyword>
<dbReference type="PROSITE" id="PS50109">
    <property type="entry name" value="HIS_KIN"/>
    <property type="match status" value="1"/>
</dbReference>
<dbReference type="Gene3D" id="3.30.565.10">
    <property type="entry name" value="Histidine kinase-like ATPase, C-terminal domain"/>
    <property type="match status" value="1"/>
</dbReference>
<keyword evidence="7 14" id="KW-0418">Kinase</keyword>
<dbReference type="EMBL" id="JBIGHX010000003">
    <property type="protein sequence ID" value="MFG6462031.1"/>
    <property type="molecule type" value="Genomic_DNA"/>
</dbReference>
<evidence type="ECO:0000313" key="14">
    <source>
        <dbReference type="EMBL" id="MFG6462031.1"/>
    </source>
</evidence>
<keyword evidence="9" id="KW-0902">Two-component regulatory system</keyword>
<dbReference type="InterPro" id="IPR036890">
    <property type="entry name" value="HATPase_C_sf"/>
</dbReference>
<comment type="catalytic activity">
    <reaction evidence="1">
        <text>ATP + protein L-histidine = ADP + protein N-phospho-L-histidine.</text>
        <dbReference type="EC" id="2.7.13.3"/>
    </reaction>
</comment>
<dbReference type="Gene3D" id="1.10.287.130">
    <property type="match status" value="1"/>
</dbReference>
<dbReference type="EC" id="2.7.13.3" evidence="3"/>
<evidence type="ECO:0000256" key="2">
    <source>
        <dbReference type="ARBA" id="ARBA00004370"/>
    </source>
</evidence>
<proteinExistence type="predicted"/>
<comment type="caution">
    <text evidence="14">The sequence shown here is derived from an EMBL/GenBank/DDBJ whole genome shotgun (WGS) entry which is preliminary data.</text>
</comment>
<dbReference type="Pfam" id="PF02518">
    <property type="entry name" value="HATPase_c"/>
    <property type="match status" value="1"/>
</dbReference>
<dbReference type="PRINTS" id="PR00344">
    <property type="entry name" value="BCTRLSENSOR"/>
</dbReference>
<dbReference type="InterPro" id="IPR005467">
    <property type="entry name" value="His_kinase_dom"/>
</dbReference>
<reference evidence="14 15" key="1">
    <citation type="submission" date="2024-08" db="EMBL/GenBank/DDBJ databases">
        <authorList>
            <person name="Lu H."/>
        </authorList>
    </citation>
    <scope>NUCLEOTIDE SEQUENCE [LARGE SCALE GENOMIC DNA]</scope>
    <source>
        <strain evidence="14 15">DXS20W</strain>
    </source>
</reference>
<evidence type="ECO:0000259" key="13">
    <source>
        <dbReference type="PROSITE" id="PS50885"/>
    </source>
</evidence>
<feature type="domain" description="Histidine kinase" evidence="12">
    <location>
        <begin position="254"/>
        <end position="459"/>
    </location>
</feature>
<evidence type="ECO:0000256" key="8">
    <source>
        <dbReference type="ARBA" id="ARBA00022989"/>
    </source>
</evidence>
<gene>
    <name evidence="14" type="ORF">ACG04Q_10655</name>
</gene>
<protein>
    <recommendedName>
        <fullName evidence="3">histidine kinase</fullName>
        <ecNumber evidence="3">2.7.13.3</ecNumber>
    </recommendedName>
</protein>
<dbReference type="RefSeq" id="WP_394510897.1">
    <property type="nucleotide sequence ID" value="NZ_JBIGHX010000003.1"/>
</dbReference>
<accession>A0ABW7GJD8</accession>
<evidence type="ECO:0000256" key="6">
    <source>
        <dbReference type="ARBA" id="ARBA00022692"/>
    </source>
</evidence>
<dbReference type="InterPro" id="IPR050428">
    <property type="entry name" value="TCS_sensor_his_kinase"/>
</dbReference>
<feature type="transmembrane region" description="Helical" evidence="11">
    <location>
        <begin position="174"/>
        <end position="196"/>
    </location>
</feature>